<accession>A0ABS0SLE0</accession>
<comment type="caution">
    <text evidence="2">The sequence shown here is derived from an EMBL/GenBank/DDBJ whole genome shotgun (WGS) entry which is preliminary data.</text>
</comment>
<keyword evidence="1" id="KW-1133">Transmembrane helix</keyword>
<protein>
    <submittedName>
        <fullName evidence="2">Uncharacterized protein</fullName>
    </submittedName>
</protein>
<name>A0ABS0SLE0_9FLAO</name>
<dbReference type="Proteomes" id="UP000641139">
    <property type="component" value="Unassembled WGS sequence"/>
</dbReference>
<reference evidence="2 3" key="1">
    <citation type="journal article" date="2021" name="Int. J. Syst. Evol. Microbiol.">
        <title>Capnocytophaga periodontitidis sp. nov., isolated from subgingival plaque of periodontitis patient.</title>
        <authorList>
            <person name="Zhang Y."/>
            <person name="Qiao D."/>
            <person name="Shi W."/>
            <person name="Wu D."/>
            <person name="Cai M."/>
        </authorList>
    </citation>
    <scope>NUCLEOTIDE SEQUENCE [LARGE SCALE GENOMIC DNA]</scope>
    <source>
        <strain evidence="2 3">051621</strain>
    </source>
</reference>
<evidence type="ECO:0000256" key="1">
    <source>
        <dbReference type="SAM" id="Phobius"/>
    </source>
</evidence>
<proteinExistence type="predicted"/>
<sequence>MKVYTKCKHCAEELSCATEATDRVEFAMQEGEEKSLVCPNCNRRFTYEPNDFRAKPSKIGQIVALAILILGVPALIYAFAGKNYIVLGGYFLIPWAVYAIITQQDRSRVSSFNQVLFRRKSQRE</sequence>
<dbReference type="EMBL" id="JAEFDC010000003">
    <property type="protein sequence ID" value="MBI1646587.1"/>
    <property type="molecule type" value="Genomic_DNA"/>
</dbReference>
<keyword evidence="1" id="KW-0812">Transmembrane</keyword>
<keyword evidence="1" id="KW-0472">Membrane</keyword>
<feature type="transmembrane region" description="Helical" evidence="1">
    <location>
        <begin position="84"/>
        <end position="101"/>
    </location>
</feature>
<evidence type="ECO:0000313" key="3">
    <source>
        <dbReference type="Proteomes" id="UP000641139"/>
    </source>
</evidence>
<evidence type="ECO:0000313" key="2">
    <source>
        <dbReference type="EMBL" id="MBI1646587.1"/>
    </source>
</evidence>
<feature type="transmembrane region" description="Helical" evidence="1">
    <location>
        <begin position="59"/>
        <end position="78"/>
    </location>
</feature>
<gene>
    <name evidence="2" type="ORF">I7X30_05890</name>
</gene>
<organism evidence="2 3">
    <name type="scientific">Capnocytophaga periodontitidis</name>
    <dbReference type="NCBI Taxonomy" id="2795027"/>
    <lineage>
        <taxon>Bacteria</taxon>
        <taxon>Pseudomonadati</taxon>
        <taxon>Bacteroidota</taxon>
        <taxon>Flavobacteriia</taxon>
        <taxon>Flavobacteriales</taxon>
        <taxon>Flavobacteriaceae</taxon>
        <taxon>Capnocytophaga</taxon>
    </lineage>
</organism>
<keyword evidence="3" id="KW-1185">Reference proteome</keyword>
<dbReference type="RefSeq" id="WP_198466386.1">
    <property type="nucleotide sequence ID" value="NZ_JAEFDC010000003.1"/>
</dbReference>